<protein>
    <recommendedName>
        <fullName evidence="2">F-box domain-containing protein</fullName>
    </recommendedName>
</protein>
<sequence>MALPPELQYMVLSFVPQSEFISVCKVWKNEIQNIQKNAADKIGSWYKTRKVSENYDTVPEMVRYFVVHYPEDFFLMRPEFTVLKLGMNEELVTVLPSLVGRRRSEVRDWMLNMPIELEDWIYVGW</sequence>
<evidence type="ECO:0000313" key="1">
    <source>
        <dbReference type="EMBL" id="QHU06774.1"/>
    </source>
</evidence>
<reference evidence="1" key="1">
    <citation type="journal article" date="2020" name="Nature">
        <title>Giant virus diversity and host interactions through global metagenomics.</title>
        <authorList>
            <person name="Schulz F."/>
            <person name="Roux S."/>
            <person name="Paez-Espino D."/>
            <person name="Jungbluth S."/>
            <person name="Walsh D.A."/>
            <person name="Denef V.J."/>
            <person name="McMahon K.D."/>
            <person name="Konstantinidis K.T."/>
            <person name="Eloe-Fadrosh E.A."/>
            <person name="Kyrpides N.C."/>
            <person name="Woyke T."/>
        </authorList>
    </citation>
    <scope>NUCLEOTIDE SEQUENCE</scope>
    <source>
        <strain evidence="1">GVMAG-S-1038524-41</strain>
    </source>
</reference>
<accession>A0A6C0JSX5</accession>
<dbReference type="AlphaFoldDB" id="A0A6C0JSX5"/>
<evidence type="ECO:0008006" key="2">
    <source>
        <dbReference type="Google" id="ProtNLM"/>
    </source>
</evidence>
<organism evidence="1">
    <name type="scientific">viral metagenome</name>
    <dbReference type="NCBI Taxonomy" id="1070528"/>
    <lineage>
        <taxon>unclassified sequences</taxon>
        <taxon>metagenomes</taxon>
        <taxon>organismal metagenomes</taxon>
    </lineage>
</organism>
<name>A0A6C0JSX5_9ZZZZ</name>
<dbReference type="EMBL" id="MN740667">
    <property type="protein sequence ID" value="QHU06774.1"/>
    <property type="molecule type" value="Genomic_DNA"/>
</dbReference>
<proteinExistence type="predicted"/>